<dbReference type="PANTHER" id="PTHR43250">
    <property type="entry name" value="EXODEOXYRIBONUCLEASE III"/>
    <property type="match status" value="1"/>
</dbReference>
<feature type="binding site" evidence="17">
    <location>
        <position position="194"/>
    </location>
    <ligand>
        <name>Mg(2+)</name>
        <dbReference type="ChEBI" id="CHEBI:18420"/>
        <label>1</label>
    </ligand>
</feature>
<dbReference type="GO" id="GO:0004519">
    <property type="term" value="F:endonuclease activity"/>
    <property type="evidence" value="ECO:0007669"/>
    <property type="project" value="InterPro"/>
</dbReference>
<evidence type="ECO:0000256" key="15">
    <source>
        <dbReference type="ARBA" id="ARBA00077401"/>
    </source>
</evidence>
<feature type="binding site" evidence="17">
    <location>
        <position position="301"/>
    </location>
    <ligand>
        <name>Mg(2+)</name>
        <dbReference type="ChEBI" id="CHEBI:18420"/>
        <label>1</label>
    </ligand>
</feature>
<dbReference type="InterPro" id="IPR036691">
    <property type="entry name" value="Endo/exonu/phosph_ase_sf"/>
</dbReference>
<evidence type="ECO:0000256" key="14">
    <source>
        <dbReference type="ARBA" id="ARBA00071104"/>
    </source>
</evidence>
<comment type="function">
    <text evidence="13">Major apurinic-apyrimidinic endonuclease of E.coli. It removes the damaged DNA at cytosines and guanines by cleaving on the 3'-side of the AP site by a beta-elimination reaction. It exhibits 3'-5'-exonuclease, 3'-phosphomonoesterase, 3'-repair diesterase and ribonuclease H activities.</text>
</comment>
<dbReference type="PROSITE" id="PS00726">
    <property type="entry name" value="AP_NUCLEASE_F1_1"/>
    <property type="match status" value="1"/>
</dbReference>
<keyword evidence="17" id="KW-0464">Manganese</keyword>
<evidence type="ECO:0000313" key="21">
    <source>
        <dbReference type="EMBL" id="CNF55590.1"/>
    </source>
</evidence>
<evidence type="ECO:0000256" key="2">
    <source>
        <dbReference type="ARBA" id="ARBA00001936"/>
    </source>
</evidence>
<evidence type="ECO:0000256" key="9">
    <source>
        <dbReference type="ARBA" id="ARBA00022801"/>
    </source>
</evidence>
<keyword evidence="7 17" id="KW-0479">Metal-binding</keyword>
<protein>
    <recommendedName>
        <fullName evidence="14">Exodeoxyribonuclease III</fullName>
        <ecNumber evidence="5">3.1.11.2</ecNumber>
    </recommendedName>
    <alternativeName>
        <fullName evidence="15">AP endonuclease VI</fullName>
    </alternativeName>
</protein>
<evidence type="ECO:0000256" key="11">
    <source>
        <dbReference type="ARBA" id="ARBA00022842"/>
    </source>
</evidence>
<evidence type="ECO:0000256" key="17">
    <source>
        <dbReference type="PIRSR" id="PIRSR604808-2"/>
    </source>
</evidence>
<dbReference type="InterPro" id="IPR020848">
    <property type="entry name" value="AP_endonuclease_F1_CS"/>
</dbReference>
<evidence type="ECO:0000256" key="16">
    <source>
        <dbReference type="PIRSR" id="PIRSR604808-1"/>
    </source>
</evidence>
<keyword evidence="12" id="KW-0234">DNA repair</keyword>
<evidence type="ECO:0000256" key="19">
    <source>
        <dbReference type="SAM" id="Phobius"/>
    </source>
</evidence>
<dbReference type="InterPro" id="IPR004808">
    <property type="entry name" value="AP_endonuc_1"/>
</dbReference>
<evidence type="ECO:0000256" key="6">
    <source>
        <dbReference type="ARBA" id="ARBA00022722"/>
    </source>
</evidence>
<comment type="subunit">
    <text evidence="4">Monomer.</text>
</comment>
<gene>
    <name evidence="21" type="primary">xth</name>
    <name evidence="21" type="ORF">ERS137939_01777</name>
</gene>
<dbReference type="PROSITE" id="PS00728">
    <property type="entry name" value="AP_NUCLEASE_F1_3"/>
    <property type="match status" value="1"/>
</dbReference>
<dbReference type="AlphaFoldDB" id="A0A9P1PUW9"/>
<dbReference type="Gene3D" id="3.60.10.10">
    <property type="entry name" value="Endonuclease/exonuclease/phosphatase"/>
    <property type="match status" value="1"/>
</dbReference>
<feature type="site" description="Transition state stabilizer" evidence="18">
    <location>
        <position position="196"/>
    </location>
</feature>
<evidence type="ECO:0000256" key="8">
    <source>
        <dbReference type="ARBA" id="ARBA00022763"/>
    </source>
</evidence>
<keyword evidence="8" id="KW-0227">DNA damage</keyword>
<comment type="caution">
    <text evidence="21">The sequence shown here is derived from an EMBL/GenBank/DDBJ whole genome shotgun (WGS) entry which is preliminary data.</text>
</comment>
<evidence type="ECO:0000256" key="10">
    <source>
        <dbReference type="ARBA" id="ARBA00022839"/>
    </source>
</evidence>
<evidence type="ECO:0000256" key="5">
    <source>
        <dbReference type="ARBA" id="ARBA00012115"/>
    </source>
</evidence>
<reference evidence="21 22" key="1">
    <citation type="submission" date="2015-03" db="EMBL/GenBank/DDBJ databases">
        <authorList>
            <consortium name="Pathogen Informatics"/>
            <person name="Murphy D."/>
        </authorList>
    </citation>
    <scope>NUCLEOTIDE SEQUENCE [LARGE SCALE GENOMIC DNA]</scope>
    <source>
        <strain evidence="21 22">IP27818</strain>
    </source>
</reference>
<dbReference type="PROSITE" id="PS51435">
    <property type="entry name" value="AP_NUCLEASE_F1_4"/>
    <property type="match status" value="1"/>
</dbReference>
<feature type="binding site" evidence="17">
    <location>
        <position position="77"/>
    </location>
    <ligand>
        <name>Mg(2+)</name>
        <dbReference type="ChEBI" id="CHEBI:18420"/>
        <label>1</label>
    </ligand>
</feature>
<feature type="binding site" evidence="17">
    <location>
        <position position="196"/>
    </location>
    <ligand>
        <name>Mg(2+)</name>
        <dbReference type="ChEBI" id="CHEBI:18420"/>
        <label>1</label>
    </ligand>
</feature>
<evidence type="ECO:0000313" key="22">
    <source>
        <dbReference type="Proteomes" id="UP000041356"/>
    </source>
</evidence>
<feature type="active site" evidence="16">
    <location>
        <position position="152"/>
    </location>
</feature>
<keyword evidence="19" id="KW-0812">Transmembrane</keyword>
<evidence type="ECO:0000256" key="4">
    <source>
        <dbReference type="ARBA" id="ARBA00011245"/>
    </source>
</evidence>
<keyword evidence="19" id="KW-0472">Membrane</keyword>
<keyword evidence="11 17" id="KW-0460">Magnesium</keyword>
<accession>A0A9P1PUW9</accession>
<evidence type="ECO:0000256" key="3">
    <source>
        <dbReference type="ARBA" id="ARBA00007092"/>
    </source>
</evidence>
<dbReference type="NCBIfam" id="TIGR00195">
    <property type="entry name" value="exoDNase_III"/>
    <property type="match status" value="1"/>
</dbReference>
<evidence type="ECO:0000256" key="1">
    <source>
        <dbReference type="ARBA" id="ARBA00000493"/>
    </source>
</evidence>
<dbReference type="Proteomes" id="UP000041356">
    <property type="component" value="Unassembled WGS sequence"/>
</dbReference>
<dbReference type="EC" id="3.1.11.2" evidence="5"/>
<dbReference type="InterPro" id="IPR005135">
    <property type="entry name" value="Endo/exonuclease/phosphatase"/>
</dbReference>
<dbReference type="GO" id="GO:0046872">
    <property type="term" value="F:metal ion binding"/>
    <property type="evidence" value="ECO:0007669"/>
    <property type="project" value="UniProtKB-KW"/>
</dbReference>
<evidence type="ECO:0000256" key="13">
    <source>
        <dbReference type="ARBA" id="ARBA00058007"/>
    </source>
</evidence>
<evidence type="ECO:0000259" key="20">
    <source>
        <dbReference type="Pfam" id="PF03372"/>
    </source>
</evidence>
<dbReference type="FunFam" id="3.60.10.10:FF:000006">
    <property type="entry name" value="Exodeoxyribonuclease III"/>
    <property type="match status" value="1"/>
</dbReference>
<dbReference type="InterPro" id="IPR020847">
    <property type="entry name" value="AP_endonuclease_F1_BS"/>
</dbReference>
<comment type="catalytic activity">
    <reaction evidence="1">
        <text>Exonucleolytic cleavage in the 3'- to 5'-direction to yield nucleoside 5'-phosphates.</text>
        <dbReference type="EC" id="3.1.11.2"/>
    </reaction>
</comment>
<comment type="cofactor">
    <cofactor evidence="2">
        <name>Mn(2+)</name>
        <dbReference type="ChEBI" id="CHEBI:29035"/>
    </cofactor>
</comment>
<dbReference type="PANTHER" id="PTHR43250:SF2">
    <property type="entry name" value="EXODEOXYRIBONUCLEASE III"/>
    <property type="match status" value="1"/>
</dbReference>
<sequence>MSVKVFYYLFSASPIIYSFVVHYIFIRHLLIFDIISSEYTVLTMKFVSFNINGLRARPHQLAAIIEQHQPDVIGLQETKVHDDMFPLEEVSQHGYHVFYHGQKGHYGVALLTRNEPLAVRRGFPTDEEDAQRRIIMADIATPQGPLTVINGYFPQGESRDHPIKFPAKERFYADLQQYLEQQLSADAQVLIMGDLNISPTDLDIGIGEDSRKRWLRTGKCSFLPEERAWLERLQNWGLVDTFRAANPDCNDQFSWFDYRSRGFDENRGLRIDLLLASRPLAARCIATGIDYDIRSMEKPSDHAPVWSEFAL</sequence>
<dbReference type="GO" id="GO:0006281">
    <property type="term" value="P:DNA repair"/>
    <property type="evidence" value="ECO:0007669"/>
    <property type="project" value="UniProtKB-KW"/>
</dbReference>
<evidence type="ECO:0000256" key="18">
    <source>
        <dbReference type="PIRSR" id="PIRSR604808-3"/>
    </source>
</evidence>
<dbReference type="GO" id="GO:0003677">
    <property type="term" value="F:DNA binding"/>
    <property type="evidence" value="ECO:0007669"/>
    <property type="project" value="InterPro"/>
</dbReference>
<keyword evidence="6" id="KW-0540">Nuclease</keyword>
<proteinExistence type="inferred from homology"/>
<keyword evidence="19" id="KW-1133">Transmembrane helix</keyword>
<keyword evidence="9 21" id="KW-0378">Hydrolase</keyword>
<feature type="active site" description="Proton acceptor" evidence="16">
    <location>
        <position position="302"/>
    </location>
</feature>
<dbReference type="NCBIfam" id="NF008733">
    <property type="entry name" value="PRK11756.1"/>
    <property type="match status" value="1"/>
</dbReference>
<dbReference type="CDD" id="cd09086">
    <property type="entry name" value="ExoIII-like_AP-endo"/>
    <property type="match status" value="1"/>
</dbReference>
<organism evidence="21 22">
    <name type="scientific">Yersinia enterocolitica</name>
    <dbReference type="NCBI Taxonomy" id="630"/>
    <lineage>
        <taxon>Bacteria</taxon>
        <taxon>Pseudomonadati</taxon>
        <taxon>Pseudomonadota</taxon>
        <taxon>Gammaproteobacteria</taxon>
        <taxon>Enterobacterales</taxon>
        <taxon>Yersiniaceae</taxon>
        <taxon>Yersinia</taxon>
    </lineage>
</organism>
<dbReference type="EMBL" id="CPZF01000004">
    <property type="protein sequence ID" value="CNF55590.1"/>
    <property type="molecule type" value="Genomic_DNA"/>
</dbReference>
<dbReference type="InterPro" id="IPR037493">
    <property type="entry name" value="ExoIII-like"/>
</dbReference>
<dbReference type="SUPFAM" id="SSF56219">
    <property type="entry name" value="DNase I-like"/>
    <property type="match status" value="1"/>
</dbReference>
<dbReference type="Pfam" id="PF03372">
    <property type="entry name" value="Exo_endo_phos"/>
    <property type="match status" value="1"/>
</dbReference>
<feature type="active site" description="Proton donor/acceptor" evidence="16">
    <location>
        <position position="194"/>
    </location>
</feature>
<comment type="similarity">
    <text evidence="3">Belongs to the DNA repair enzymes AP/ExoA family.</text>
</comment>
<keyword evidence="10 21" id="KW-0269">Exonuclease</keyword>
<feature type="transmembrane region" description="Helical" evidence="19">
    <location>
        <begin position="6"/>
        <end position="26"/>
    </location>
</feature>
<dbReference type="GO" id="GO:0008311">
    <property type="term" value="F:double-stranded DNA 3'-5' DNA exonuclease activity"/>
    <property type="evidence" value="ECO:0007669"/>
    <property type="project" value="UniProtKB-EC"/>
</dbReference>
<feature type="binding site" evidence="17">
    <location>
        <position position="302"/>
    </location>
    <ligand>
        <name>Mg(2+)</name>
        <dbReference type="ChEBI" id="CHEBI:18420"/>
        <label>1</label>
    </ligand>
</feature>
<feature type="site" description="Important for catalytic activity" evidence="18">
    <location>
        <position position="272"/>
    </location>
</feature>
<evidence type="ECO:0000256" key="12">
    <source>
        <dbReference type="ARBA" id="ARBA00023204"/>
    </source>
</evidence>
<evidence type="ECO:0000256" key="7">
    <source>
        <dbReference type="ARBA" id="ARBA00022723"/>
    </source>
</evidence>
<dbReference type="NCBIfam" id="TIGR00633">
    <property type="entry name" value="xth"/>
    <property type="match status" value="1"/>
</dbReference>
<feature type="site" description="Interaction with DNA substrate" evidence="18">
    <location>
        <position position="302"/>
    </location>
</feature>
<name>A0A9P1PUW9_YEREN</name>
<comment type="cofactor">
    <cofactor evidence="17">
        <name>Mg(2+)</name>
        <dbReference type="ChEBI" id="CHEBI:18420"/>
    </cofactor>
    <cofactor evidence="17">
        <name>Mn(2+)</name>
        <dbReference type="ChEBI" id="CHEBI:29035"/>
    </cofactor>
    <text evidence="17">Probably binds two magnesium or manganese ions per subunit.</text>
</comment>
<feature type="binding site" evidence="17">
    <location>
        <position position="50"/>
    </location>
    <ligand>
        <name>Mg(2+)</name>
        <dbReference type="ChEBI" id="CHEBI:18420"/>
        <label>1</label>
    </ligand>
</feature>
<feature type="domain" description="Endonuclease/exonuclease/phosphatase" evidence="20">
    <location>
        <begin position="47"/>
        <end position="302"/>
    </location>
</feature>